<evidence type="ECO:0000256" key="1">
    <source>
        <dbReference type="SAM" id="MobiDB-lite"/>
    </source>
</evidence>
<feature type="transmembrane region" description="Helical" evidence="2">
    <location>
        <begin position="86"/>
        <end position="108"/>
    </location>
</feature>
<keyword evidence="2" id="KW-0472">Membrane</keyword>
<dbReference type="Proteomes" id="UP000186914">
    <property type="component" value="Unassembled WGS sequence"/>
</dbReference>
<feature type="transmembrane region" description="Helical" evidence="2">
    <location>
        <begin position="129"/>
        <end position="155"/>
    </location>
</feature>
<reference evidence="4" key="1">
    <citation type="submission" date="2017-01" db="EMBL/GenBank/DDBJ databases">
        <authorList>
            <person name="Varghese N."/>
            <person name="Submissions S."/>
        </authorList>
    </citation>
    <scope>NUCLEOTIDE SEQUENCE [LARGE SCALE GENOMIC DNA]</scope>
    <source>
        <strain evidence="4">CGMCC 1.7737</strain>
    </source>
</reference>
<evidence type="ECO:0000256" key="2">
    <source>
        <dbReference type="SAM" id="Phobius"/>
    </source>
</evidence>
<feature type="transmembrane region" description="Helical" evidence="2">
    <location>
        <begin position="55"/>
        <end position="74"/>
    </location>
</feature>
<feature type="transmembrane region" description="Helical" evidence="2">
    <location>
        <begin position="28"/>
        <end position="48"/>
    </location>
</feature>
<proteinExistence type="predicted"/>
<keyword evidence="4" id="KW-1185">Reference proteome</keyword>
<dbReference type="OrthoDB" id="377691at2157"/>
<dbReference type="AlphaFoldDB" id="A0A1N6ZTG7"/>
<sequence>MSGDDPPLSRVRRAKSQQSETSRIDSGAIAVGMVVTLGAHLVPALLLLLETSASFVRLAALASTIVFPFGSYMAGRYAGTDWERGGLHGVFSAGASLVVLGASAVVLVGADRAVAEFSRMLVGAPEEGFGLIAGSPVLAGIVVFLLFAGIVGGAFGAN</sequence>
<gene>
    <name evidence="3" type="ORF">SAMN05421858_2160</name>
</gene>
<keyword evidence="2" id="KW-0812">Transmembrane</keyword>
<evidence type="ECO:0000313" key="3">
    <source>
        <dbReference type="EMBL" id="SIR30128.1"/>
    </source>
</evidence>
<evidence type="ECO:0000313" key="4">
    <source>
        <dbReference type="Proteomes" id="UP000186914"/>
    </source>
</evidence>
<name>A0A1N6ZTG7_9EURY</name>
<dbReference type="EMBL" id="FTNO01000001">
    <property type="protein sequence ID" value="SIR30128.1"/>
    <property type="molecule type" value="Genomic_DNA"/>
</dbReference>
<keyword evidence="2" id="KW-1133">Transmembrane helix</keyword>
<accession>A0A1N6ZTG7</accession>
<dbReference type="RefSeq" id="WP_076430052.1">
    <property type="nucleotide sequence ID" value="NZ_FTNO01000001.1"/>
</dbReference>
<feature type="region of interest" description="Disordered" evidence="1">
    <location>
        <begin position="1"/>
        <end position="20"/>
    </location>
</feature>
<organism evidence="3 4">
    <name type="scientific">Haladaptatus litoreus</name>
    <dbReference type="NCBI Taxonomy" id="553468"/>
    <lineage>
        <taxon>Archaea</taxon>
        <taxon>Methanobacteriati</taxon>
        <taxon>Methanobacteriota</taxon>
        <taxon>Stenosarchaea group</taxon>
        <taxon>Halobacteria</taxon>
        <taxon>Halobacteriales</taxon>
        <taxon>Haladaptataceae</taxon>
        <taxon>Haladaptatus</taxon>
    </lineage>
</organism>
<protein>
    <submittedName>
        <fullName evidence="3">Uncharacterized protein</fullName>
    </submittedName>
</protein>